<dbReference type="SMART" id="SM00220">
    <property type="entry name" value="S_TKc"/>
    <property type="match status" value="1"/>
</dbReference>
<comment type="catalytic activity">
    <reaction evidence="14">
        <text>L-threonyl-[protein] + ATP = O-phospho-L-threonyl-[protein] + ADP + H(+)</text>
        <dbReference type="Rhea" id="RHEA:46608"/>
        <dbReference type="Rhea" id="RHEA-COMP:11060"/>
        <dbReference type="Rhea" id="RHEA-COMP:11605"/>
        <dbReference type="ChEBI" id="CHEBI:15378"/>
        <dbReference type="ChEBI" id="CHEBI:30013"/>
        <dbReference type="ChEBI" id="CHEBI:30616"/>
        <dbReference type="ChEBI" id="CHEBI:61977"/>
        <dbReference type="ChEBI" id="CHEBI:456216"/>
        <dbReference type="EC" id="2.7.11.1"/>
    </reaction>
</comment>
<feature type="domain" description="Bulb-type lectin" evidence="19">
    <location>
        <begin position="35"/>
        <end position="160"/>
    </location>
</feature>
<feature type="chain" id="PRO_5046811724" description="non-specific serine/threonine protein kinase" evidence="17">
    <location>
        <begin position="26"/>
        <end position="853"/>
    </location>
</feature>
<keyword evidence="11" id="KW-0472">Membrane</keyword>
<dbReference type="SMART" id="SM00108">
    <property type="entry name" value="B_lectin"/>
    <property type="match status" value="1"/>
</dbReference>
<evidence type="ECO:0000256" key="17">
    <source>
        <dbReference type="SAM" id="SignalP"/>
    </source>
</evidence>
<dbReference type="Proteomes" id="UP001318860">
    <property type="component" value="Unassembled WGS sequence"/>
</dbReference>
<feature type="signal peptide" evidence="17">
    <location>
        <begin position="1"/>
        <end position="25"/>
    </location>
</feature>
<gene>
    <name evidence="21" type="ORF">DH2020_011072</name>
</gene>
<evidence type="ECO:0000256" key="9">
    <source>
        <dbReference type="ARBA" id="ARBA00022840"/>
    </source>
</evidence>
<dbReference type="InterPro" id="IPR036426">
    <property type="entry name" value="Bulb-type_lectin_dom_sf"/>
</dbReference>
<dbReference type="PROSITE" id="PS50011">
    <property type="entry name" value="PROTEIN_KINASE_DOM"/>
    <property type="match status" value="1"/>
</dbReference>
<dbReference type="PROSITE" id="PS01186">
    <property type="entry name" value="EGF_2"/>
    <property type="match status" value="1"/>
</dbReference>
<dbReference type="Pfam" id="PF00954">
    <property type="entry name" value="S_locus_glycop"/>
    <property type="match status" value="1"/>
</dbReference>
<dbReference type="InterPro" id="IPR017441">
    <property type="entry name" value="Protein_kinase_ATP_BS"/>
</dbReference>
<feature type="domain" description="Protein kinase" evidence="18">
    <location>
        <begin position="487"/>
        <end position="786"/>
    </location>
</feature>
<evidence type="ECO:0000256" key="6">
    <source>
        <dbReference type="ARBA" id="ARBA00022729"/>
    </source>
</evidence>
<dbReference type="PANTHER" id="PTHR47974:SF6">
    <property type="entry name" value="NON-SPECIFIC SERINE_THREONINE PROTEIN KINASE"/>
    <property type="match status" value="1"/>
</dbReference>
<evidence type="ECO:0000256" key="5">
    <source>
        <dbReference type="ARBA" id="ARBA00022692"/>
    </source>
</evidence>
<evidence type="ECO:0000256" key="12">
    <source>
        <dbReference type="ARBA" id="ARBA00023157"/>
    </source>
</evidence>
<dbReference type="PROSITE" id="PS00107">
    <property type="entry name" value="PROTEIN_KINASE_ATP"/>
    <property type="match status" value="1"/>
</dbReference>
<evidence type="ECO:0000313" key="22">
    <source>
        <dbReference type="Proteomes" id="UP001318860"/>
    </source>
</evidence>
<dbReference type="InterPro" id="IPR008271">
    <property type="entry name" value="Ser/Thr_kinase_AS"/>
</dbReference>
<evidence type="ECO:0000256" key="15">
    <source>
        <dbReference type="ARBA" id="ARBA00048679"/>
    </source>
</evidence>
<organism evidence="21 22">
    <name type="scientific">Rehmannia glutinosa</name>
    <name type="common">Chinese foxglove</name>
    <dbReference type="NCBI Taxonomy" id="99300"/>
    <lineage>
        <taxon>Eukaryota</taxon>
        <taxon>Viridiplantae</taxon>
        <taxon>Streptophyta</taxon>
        <taxon>Embryophyta</taxon>
        <taxon>Tracheophyta</taxon>
        <taxon>Spermatophyta</taxon>
        <taxon>Magnoliopsida</taxon>
        <taxon>eudicotyledons</taxon>
        <taxon>Gunneridae</taxon>
        <taxon>Pentapetalae</taxon>
        <taxon>asterids</taxon>
        <taxon>lamiids</taxon>
        <taxon>Lamiales</taxon>
        <taxon>Orobanchaceae</taxon>
        <taxon>Rehmannieae</taxon>
        <taxon>Rehmannia</taxon>
    </lineage>
</organism>
<evidence type="ECO:0000256" key="8">
    <source>
        <dbReference type="ARBA" id="ARBA00022777"/>
    </source>
</evidence>
<dbReference type="InterPro" id="IPR000719">
    <property type="entry name" value="Prot_kinase_dom"/>
</dbReference>
<evidence type="ECO:0000256" key="16">
    <source>
        <dbReference type="PROSITE-ProRule" id="PRU10141"/>
    </source>
</evidence>
<dbReference type="CDD" id="cd00053">
    <property type="entry name" value="EGF"/>
    <property type="match status" value="1"/>
</dbReference>
<dbReference type="PROSITE" id="PS00108">
    <property type="entry name" value="PROTEIN_KINASE_ST"/>
    <property type="match status" value="1"/>
</dbReference>
<comment type="caution">
    <text evidence="21">The sequence shown here is derived from an EMBL/GenBank/DDBJ whole genome shotgun (WGS) entry which is preliminary data.</text>
</comment>
<feature type="binding site" evidence="16">
    <location>
        <position position="515"/>
    </location>
    <ligand>
        <name>ATP</name>
        <dbReference type="ChEBI" id="CHEBI:30616"/>
    </ligand>
</feature>
<dbReference type="SUPFAM" id="SSF56112">
    <property type="entry name" value="Protein kinase-like (PK-like)"/>
    <property type="match status" value="1"/>
</dbReference>
<sequence>MSSSNHFLHFFLITTLTLNFYSSSSQQLQNNISSFSFSNSPWRPTQNQILLSPNSIFAAGFLPLPNSPSLYTFSVWYHNISSNDVVWSANHLSPVSAAASLLISSSGELRLVNSSSVNNGRNLWPSRPFGSVNGSGLSLFPTGNLVYGNFQSFSIPTDTILPNQEINETMLVSKSGKFMFNSRQLVFVGRNDSYWTNLGNLTFISLDSLGVMVYGDINSRYYSSDFGVEKLRRLSLDDDGNLRLYSYDMGSNRWVVGWQAIFQLCLIHGTCGENSVCIYDASNFSTSCVCPPGYRQRVDNSCELRIPIRDLGRSKFLKLDFVNFTGGLNQSDIKTSNFSTCEAQCLVKPNCLGFMFKYDGSNYCVLQLERMVDGYWSPGTETAMFLRVDESETDMSNFTGMTNLMETVCRVRISLPLPPQESKTTTRNIAIICTLFAAELLSGVYFFWMFVNKYIKYRDMARTFGLEFMPAGGPKRFSYAEIKDATNNFSDPIGKGGFGVVYMGKLSDGRVVAVKSLKNITGDDTDFWAEVTIIARMHHLNLVRLWGFCAEKGSRILVYEYVSNGSLDEFLFQTVGVESLETDQEMTPILGSKNKPILDWDIRYRIALGVARAIAYLHEECLEWVLHCDIKPENILIGDDFCPKVSDFGLAKLKKKEDMISVSRMRGTPGYMAPEWTRPQQITSKADVYSYGLVLLEIVSGSRNFKQLDSKVESDQWFFPRWAFDKVFEEMNVEDILDCRIKQSYDSRAHFDMINRMVKTAMWCLQNRPEMRPSMGKVAKMLEGTIEITEPKSPQYFTWMTKLTVSWNLLPRYSITYIADVKKIYNNFAAILRKISVCILRFPVSWMNCLLHS</sequence>
<keyword evidence="7 16" id="KW-0547">Nucleotide-binding</keyword>
<dbReference type="InterPro" id="IPR011009">
    <property type="entry name" value="Kinase-like_dom_sf"/>
</dbReference>
<evidence type="ECO:0000256" key="11">
    <source>
        <dbReference type="ARBA" id="ARBA00023136"/>
    </source>
</evidence>
<evidence type="ECO:0000256" key="14">
    <source>
        <dbReference type="ARBA" id="ARBA00047899"/>
    </source>
</evidence>
<comment type="subcellular location">
    <subcellularLocation>
        <location evidence="1">Membrane</location>
        <topology evidence="1">Single-pass membrane protein</topology>
    </subcellularLocation>
</comment>
<evidence type="ECO:0000259" key="18">
    <source>
        <dbReference type="PROSITE" id="PS50011"/>
    </source>
</evidence>
<dbReference type="PROSITE" id="PS50927">
    <property type="entry name" value="BULB_LECTIN"/>
    <property type="match status" value="1"/>
</dbReference>
<keyword evidence="22" id="KW-1185">Reference proteome</keyword>
<keyword evidence="9 16" id="KW-0067">ATP-binding</keyword>
<evidence type="ECO:0000256" key="10">
    <source>
        <dbReference type="ARBA" id="ARBA00022989"/>
    </source>
</evidence>
<dbReference type="Gene3D" id="2.90.10.10">
    <property type="entry name" value="Bulb-type lectin domain"/>
    <property type="match status" value="1"/>
</dbReference>
<keyword evidence="5" id="KW-0812">Transmembrane</keyword>
<dbReference type="InterPro" id="IPR003609">
    <property type="entry name" value="Pan_app"/>
</dbReference>
<reference evidence="21 22" key="1">
    <citation type="journal article" date="2021" name="Comput. Struct. Biotechnol. J.">
        <title>De novo genome assembly of the potent medicinal plant Rehmannia glutinosa using nanopore technology.</title>
        <authorList>
            <person name="Ma L."/>
            <person name="Dong C."/>
            <person name="Song C."/>
            <person name="Wang X."/>
            <person name="Zheng X."/>
            <person name="Niu Y."/>
            <person name="Chen S."/>
            <person name="Feng W."/>
        </authorList>
    </citation>
    <scope>NUCLEOTIDE SEQUENCE [LARGE SCALE GENOMIC DNA]</scope>
    <source>
        <strain evidence="21">DH-2019</strain>
    </source>
</reference>
<proteinExistence type="predicted"/>
<dbReference type="InterPro" id="IPR000742">
    <property type="entry name" value="EGF"/>
</dbReference>
<dbReference type="Pfam" id="PF00069">
    <property type="entry name" value="Pkinase"/>
    <property type="match status" value="1"/>
</dbReference>
<feature type="domain" description="Apple" evidence="20">
    <location>
        <begin position="302"/>
        <end position="389"/>
    </location>
</feature>
<dbReference type="EMBL" id="JABTTQ020000005">
    <property type="protein sequence ID" value="KAK6156824.1"/>
    <property type="molecule type" value="Genomic_DNA"/>
</dbReference>
<evidence type="ECO:0000256" key="1">
    <source>
        <dbReference type="ARBA" id="ARBA00004167"/>
    </source>
</evidence>
<dbReference type="PANTHER" id="PTHR47974">
    <property type="entry name" value="OS07G0415500 PROTEIN"/>
    <property type="match status" value="1"/>
</dbReference>
<dbReference type="EC" id="2.7.11.1" evidence="2"/>
<dbReference type="InterPro" id="IPR024171">
    <property type="entry name" value="SRK-like_kinase"/>
</dbReference>
<keyword evidence="8" id="KW-0418">Kinase</keyword>
<keyword evidence="3" id="KW-0723">Serine/threonine-protein kinase</keyword>
<dbReference type="Gene3D" id="3.30.200.20">
    <property type="entry name" value="Phosphorylase Kinase, domain 1"/>
    <property type="match status" value="1"/>
</dbReference>
<evidence type="ECO:0000259" key="19">
    <source>
        <dbReference type="PROSITE" id="PS50927"/>
    </source>
</evidence>
<dbReference type="CDD" id="cd14066">
    <property type="entry name" value="STKc_IRAK"/>
    <property type="match status" value="1"/>
</dbReference>
<keyword evidence="13" id="KW-0325">Glycoprotein</keyword>
<protein>
    <recommendedName>
        <fullName evidence="2">non-specific serine/threonine protein kinase</fullName>
        <ecNumber evidence="2">2.7.11.1</ecNumber>
    </recommendedName>
</protein>
<evidence type="ECO:0000256" key="13">
    <source>
        <dbReference type="ARBA" id="ARBA00023180"/>
    </source>
</evidence>
<evidence type="ECO:0000256" key="2">
    <source>
        <dbReference type="ARBA" id="ARBA00012513"/>
    </source>
</evidence>
<accession>A0ABR0XCF0</accession>
<evidence type="ECO:0000313" key="21">
    <source>
        <dbReference type="EMBL" id="KAK6156824.1"/>
    </source>
</evidence>
<dbReference type="InterPro" id="IPR001480">
    <property type="entry name" value="Bulb-type_lectin_dom"/>
</dbReference>
<keyword evidence="6 17" id="KW-0732">Signal</keyword>
<dbReference type="PIRSF" id="PIRSF000641">
    <property type="entry name" value="SRK"/>
    <property type="match status" value="1"/>
</dbReference>
<keyword evidence="4" id="KW-0808">Transferase</keyword>
<dbReference type="PROSITE" id="PS50948">
    <property type="entry name" value="PAN"/>
    <property type="match status" value="1"/>
</dbReference>
<evidence type="ECO:0000256" key="4">
    <source>
        <dbReference type="ARBA" id="ARBA00022679"/>
    </source>
</evidence>
<evidence type="ECO:0000259" key="20">
    <source>
        <dbReference type="PROSITE" id="PS50948"/>
    </source>
</evidence>
<evidence type="ECO:0000256" key="3">
    <source>
        <dbReference type="ARBA" id="ARBA00022527"/>
    </source>
</evidence>
<keyword evidence="12" id="KW-1015">Disulfide bond</keyword>
<dbReference type="Gene3D" id="1.10.510.10">
    <property type="entry name" value="Transferase(Phosphotransferase) domain 1"/>
    <property type="match status" value="1"/>
</dbReference>
<dbReference type="SUPFAM" id="SSF51110">
    <property type="entry name" value="alpha-D-mannose-specific plant lectins"/>
    <property type="match status" value="1"/>
</dbReference>
<dbReference type="InterPro" id="IPR000858">
    <property type="entry name" value="S_locus_glycoprot_dom"/>
</dbReference>
<evidence type="ECO:0000256" key="7">
    <source>
        <dbReference type="ARBA" id="ARBA00022741"/>
    </source>
</evidence>
<keyword evidence="10" id="KW-1133">Transmembrane helix</keyword>
<comment type="catalytic activity">
    <reaction evidence="15">
        <text>L-seryl-[protein] + ATP = O-phospho-L-seryl-[protein] + ADP + H(+)</text>
        <dbReference type="Rhea" id="RHEA:17989"/>
        <dbReference type="Rhea" id="RHEA-COMP:9863"/>
        <dbReference type="Rhea" id="RHEA-COMP:11604"/>
        <dbReference type="ChEBI" id="CHEBI:15378"/>
        <dbReference type="ChEBI" id="CHEBI:29999"/>
        <dbReference type="ChEBI" id="CHEBI:30616"/>
        <dbReference type="ChEBI" id="CHEBI:83421"/>
        <dbReference type="ChEBI" id="CHEBI:456216"/>
        <dbReference type="EC" id="2.7.11.1"/>
    </reaction>
</comment>
<name>A0ABR0XCF0_REHGL</name>